<dbReference type="InterPro" id="IPR056125">
    <property type="entry name" value="DUF7708"/>
</dbReference>
<keyword evidence="1" id="KW-0677">Repeat</keyword>
<dbReference type="InterPro" id="IPR056884">
    <property type="entry name" value="NPHP3-like_N"/>
</dbReference>
<reference evidence="4 5" key="1">
    <citation type="submission" date="2024-07" db="EMBL/GenBank/DDBJ databases">
        <title>Section-level genome sequencing and comparative genomics of Aspergillus sections Usti and Cavernicolus.</title>
        <authorList>
            <consortium name="Lawrence Berkeley National Laboratory"/>
            <person name="Nybo J.L."/>
            <person name="Vesth T.C."/>
            <person name="Theobald S."/>
            <person name="Frisvad J.C."/>
            <person name="Larsen T.O."/>
            <person name="Kjaerboelling I."/>
            <person name="Rothschild-Mancinelli K."/>
            <person name="Lyhne E.K."/>
            <person name="Kogle M.E."/>
            <person name="Barry K."/>
            <person name="Clum A."/>
            <person name="Na H."/>
            <person name="Ledsgaard L."/>
            <person name="Lin J."/>
            <person name="Lipzen A."/>
            <person name="Kuo A."/>
            <person name="Riley R."/>
            <person name="Mondo S."/>
            <person name="Labutti K."/>
            <person name="Haridas S."/>
            <person name="Pangalinan J."/>
            <person name="Salamov A.A."/>
            <person name="Simmons B.A."/>
            <person name="Magnuson J.K."/>
            <person name="Chen J."/>
            <person name="Drula E."/>
            <person name="Henrissat B."/>
            <person name="Wiebenga A."/>
            <person name="Lubbers R.J."/>
            <person name="Gomes A.C."/>
            <person name="Makela M.R."/>
            <person name="Stajich J."/>
            <person name="Grigoriev I.V."/>
            <person name="Mortensen U.H."/>
            <person name="De Vries R.P."/>
            <person name="Baker S.E."/>
            <person name="Andersen M.R."/>
        </authorList>
    </citation>
    <scope>NUCLEOTIDE SEQUENCE [LARGE SCALE GENOMIC DNA]</scope>
    <source>
        <strain evidence="4 5">CBS 209.92</strain>
    </source>
</reference>
<proteinExistence type="predicted"/>
<evidence type="ECO:0008006" key="6">
    <source>
        <dbReference type="Google" id="ProtNLM"/>
    </source>
</evidence>
<gene>
    <name evidence="4" type="ORF">BJX66DRAFT_134301</name>
</gene>
<dbReference type="Pfam" id="PF24883">
    <property type="entry name" value="NPHP3_N"/>
    <property type="match status" value="1"/>
</dbReference>
<dbReference type="Proteomes" id="UP001610563">
    <property type="component" value="Unassembled WGS sequence"/>
</dbReference>
<keyword evidence="5" id="KW-1185">Reference proteome</keyword>
<evidence type="ECO:0000259" key="2">
    <source>
        <dbReference type="Pfam" id="PF24809"/>
    </source>
</evidence>
<dbReference type="Pfam" id="PF24809">
    <property type="entry name" value="DUF7708"/>
    <property type="match status" value="1"/>
</dbReference>
<evidence type="ECO:0000259" key="3">
    <source>
        <dbReference type="Pfam" id="PF24883"/>
    </source>
</evidence>
<evidence type="ECO:0000256" key="1">
    <source>
        <dbReference type="ARBA" id="ARBA00022737"/>
    </source>
</evidence>
<protein>
    <recommendedName>
        <fullName evidence="6">NWD NACHT-NTPase N-terminal domain-containing protein</fullName>
    </recommendedName>
</protein>
<dbReference type="PANTHER" id="PTHR10039">
    <property type="entry name" value="AMELOGENIN"/>
    <property type="match status" value="1"/>
</dbReference>
<sequence>MSGISVSRPTSDDLWTQAAASLSKDDQANLDFKRPDKLEILSDLLSITEKEIQRCEKGRISFRRKSGEKVFARDLFAKIVRWIEHFKQVGDVAVQYDPVHAALPWAGIRFLLEVTVSDFNAAELILEHATSLTEMIPRYTIFEQIFLQSPSSATSELERGLTALYAKMLLYLAKAKAYFQHGTLKRSVKNVLLIKPDFDNHFQNVLQAQITVDRCGAMVGLQKQLEQRLELRTILSDMDTPLKRIDRTVEQIQDTLEASKRTKILQWLSAEPYQKHHKQARSGFLSGTGAWLLADPVYKKWKDESASSILWLHGIPGSRKSKLVSAVIEDTLKGSQTGKSPLPVYFYCSRNPAEPGRYIPSEVIASIAR</sequence>
<evidence type="ECO:0000313" key="5">
    <source>
        <dbReference type="Proteomes" id="UP001610563"/>
    </source>
</evidence>
<dbReference type="EMBL" id="JBFTWV010000025">
    <property type="protein sequence ID" value="KAL2796648.1"/>
    <property type="molecule type" value="Genomic_DNA"/>
</dbReference>
<name>A0ABR4GC88_9EURO</name>
<comment type="caution">
    <text evidence="4">The sequence shown here is derived from an EMBL/GenBank/DDBJ whole genome shotgun (WGS) entry which is preliminary data.</text>
</comment>
<accession>A0ABR4GC88</accession>
<feature type="domain" description="DUF7708" evidence="2">
    <location>
        <begin position="76"/>
        <end position="214"/>
    </location>
</feature>
<evidence type="ECO:0000313" key="4">
    <source>
        <dbReference type="EMBL" id="KAL2796648.1"/>
    </source>
</evidence>
<feature type="domain" description="Nephrocystin 3-like N-terminal" evidence="3">
    <location>
        <begin position="287"/>
        <end position="367"/>
    </location>
</feature>
<organism evidence="4 5">
    <name type="scientific">Aspergillus keveii</name>
    <dbReference type="NCBI Taxonomy" id="714993"/>
    <lineage>
        <taxon>Eukaryota</taxon>
        <taxon>Fungi</taxon>
        <taxon>Dikarya</taxon>
        <taxon>Ascomycota</taxon>
        <taxon>Pezizomycotina</taxon>
        <taxon>Eurotiomycetes</taxon>
        <taxon>Eurotiomycetidae</taxon>
        <taxon>Eurotiales</taxon>
        <taxon>Aspergillaceae</taxon>
        <taxon>Aspergillus</taxon>
        <taxon>Aspergillus subgen. Nidulantes</taxon>
    </lineage>
</organism>